<feature type="transmembrane region" description="Helical" evidence="6">
    <location>
        <begin position="640"/>
        <end position="664"/>
    </location>
</feature>
<dbReference type="Proteomes" id="UP000635606">
    <property type="component" value="Unassembled WGS sequence"/>
</dbReference>
<feature type="transmembrane region" description="Helical" evidence="6">
    <location>
        <begin position="676"/>
        <end position="699"/>
    </location>
</feature>
<organism evidence="8 9">
    <name type="scientific">Virgisporangium ochraceum</name>
    <dbReference type="NCBI Taxonomy" id="65505"/>
    <lineage>
        <taxon>Bacteria</taxon>
        <taxon>Bacillati</taxon>
        <taxon>Actinomycetota</taxon>
        <taxon>Actinomycetes</taxon>
        <taxon>Micromonosporales</taxon>
        <taxon>Micromonosporaceae</taxon>
        <taxon>Virgisporangium</taxon>
    </lineage>
</organism>
<dbReference type="PANTHER" id="PTHR33406">
    <property type="entry name" value="MEMBRANE PROTEIN MJ1562-RELATED"/>
    <property type="match status" value="1"/>
</dbReference>
<evidence type="ECO:0000259" key="7">
    <source>
        <dbReference type="PROSITE" id="PS50156"/>
    </source>
</evidence>
<feature type="transmembrane region" description="Helical" evidence="6">
    <location>
        <begin position="235"/>
        <end position="255"/>
    </location>
</feature>
<feature type="transmembrane region" description="Helical" evidence="6">
    <location>
        <begin position="28"/>
        <end position="51"/>
    </location>
</feature>
<sequence length="743" mass="77542">MLSVAFLTMAEIKGIAARTAGWSMRHRALAVLGWLVFVAGTVVLSGVLGTIDDETGGNHGESARAEKLVEAADFPERSGEMVLVRGDGRTIDDPEVQAALADLARALDGTGVALDRSDPIPSEDRGAALVTFDLADPDDVDKTLAAVDTVRRAHPSLDVAQAGDASGDKFIGEELEKILNKVGLASLAVTFGILLIAFGALVAALLPVGLAITAVIAAMGLAAFASRAIPMSDTTPHVMLLIGLAVGVDYCLFYIRREREERARGNDKDTALLIAAQTSGRSIWISGLTVMVAMAGLLFTGDSTFMSIGIGTILVVATAVLGSLTVLPAMLSLLGDKINFGRIRRRRAVHSPRSTGRAWRALLSVVLRRPLVSALLAAVALGALATPALRLNLVGESLDDFGDTIPTINTLKDIRDEFPGGADPARVVIAADDVTAAPVTGAIERFRAAALATGQMHEPISVVVSPDRTVAIVSVGLSGSGTDAASENALKLLRGTVIPGAFDDVAGVSDVAVTGEVAGSYDFNESLKRSMPLVFLFVLGLTFVLVLLSFRSLVIAVTTIVLNLLSVAAAYGVLVLVFQDGHGSGLLDFTPSGGITDWLPLMLFVILFGLSMDYHVFVLSRIREGYDRGLTTRQAVADGIAGTAGAITSAAVVMVAVFALFAFMPLTSMKQIGVGLSVAVLLDATIIRAILLPAVMALLGKANWYLPRWLGWLPHIEHGASASTPLPPVAPVATEPVGAGHRP</sequence>
<feature type="transmembrane region" description="Helical" evidence="6">
    <location>
        <begin position="555"/>
        <end position="578"/>
    </location>
</feature>
<keyword evidence="4 6" id="KW-1133">Transmembrane helix</keyword>
<dbReference type="Pfam" id="PF03176">
    <property type="entry name" value="MMPL"/>
    <property type="match status" value="2"/>
</dbReference>
<dbReference type="PROSITE" id="PS50156">
    <property type="entry name" value="SSD"/>
    <property type="match status" value="1"/>
</dbReference>
<feature type="transmembrane region" description="Helical" evidence="6">
    <location>
        <begin position="530"/>
        <end position="548"/>
    </location>
</feature>
<feature type="transmembrane region" description="Helical" evidence="6">
    <location>
        <begin position="598"/>
        <end position="619"/>
    </location>
</feature>
<keyword evidence="5 6" id="KW-0472">Membrane</keyword>
<keyword evidence="9" id="KW-1185">Reference proteome</keyword>
<dbReference type="InterPro" id="IPR050545">
    <property type="entry name" value="Mycobact_MmpL"/>
</dbReference>
<dbReference type="EMBL" id="BOPH01000024">
    <property type="protein sequence ID" value="GIJ67259.1"/>
    <property type="molecule type" value="Genomic_DNA"/>
</dbReference>
<feature type="domain" description="SSD" evidence="7">
    <location>
        <begin position="555"/>
        <end position="698"/>
    </location>
</feature>
<proteinExistence type="predicted"/>
<evidence type="ECO:0000256" key="3">
    <source>
        <dbReference type="ARBA" id="ARBA00022692"/>
    </source>
</evidence>
<feature type="transmembrane region" description="Helical" evidence="6">
    <location>
        <begin position="210"/>
        <end position="229"/>
    </location>
</feature>
<dbReference type="SUPFAM" id="SSF82866">
    <property type="entry name" value="Multidrug efflux transporter AcrB transmembrane domain"/>
    <property type="match status" value="2"/>
</dbReference>
<keyword evidence="2" id="KW-1003">Cell membrane</keyword>
<feature type="transmembrane region" description="Helical" evidence="6">
    <location>
        <begin position="370"/>
        <end position="389"/>
    </location>
</feature>
<evidence type="ECO:0000313" key="9">
    <source>
        <dbReference type="Proteomes" id="UP000635606"/>
    </source>
</evidence>
<feature type="transmembrane region" description="Helical" evidence="6">
    <location>
        <begin position="182"/>
        <end position="203"/>
    </location>
</feature>
<name>A0A8J3ZNX9_9ACTN</name>
<dbReference type="GO" id="GO:0005886">
    <property type="term" value="C:plasma membrane"/>
    <property type="evidence" value="ECO:0007669"/>
    <property type="project" value="UniProtKB-SubCell"/>
</dbReference>
<evidence type="ECO:0000256" key="5">
    <source>
        <dbReference type="ARBA" id="ARBA00023136"/>
    </source>
</evidence>
<keyword evidence="3 6" id="KW-0812">Transmembrane</keyword>
<dbReference type="InterPro" id="IPR000731">
    <property type="entry name" value="SSD"/>
</dbReference>
<accession>A0A8J3ZNX9</accession>
<dbReference type="Gene3D" id="1.20.1640.10">
    <property type="entry name" value="Multidrug efflux transporter AcrB transmembrane domain"/>
    <property type="match status" value="2"/>
</dbReference>
<evidence type="ECO:0000256" key="6">
    <source>
        <dbReference type="SAM" id="Phobius"/>
    </source>
</evidence>
<evidence type="ECO:0000256" key="1">
    <source>
        <dbReference type="ARBA" id="ARBA00004651"/>
    </source>
</evidence>
<reference evidence="8" key="1">
    <citation type="submission" date="2021-01" db="EMBL/GenBank/DDBJ databases">
        <title>Whole genome shotgun sequence of Virgisporangium ochraceum NBRC 16418.</title>
        <authorList>
            <person name="Komaki H."/>
            <person name="Tamura T."/>
        </authorList>
    </citation>
    <scope>NUCLEOTIDE SEQUENCE</scope>
    <source>
        <strain evidence="8">NBRC 16418</strain>
    </source>
</reference>
<evidence type="ECO:0000256" key="4">
    <source>
        <dbReference type="ARBA" id="ARBA00022989"/>
    </source>
</evidence>
<comment type="caution">
    <text evidence="8">The sequence shown here is derived from an EMBL/GenBank/DDBJ whole genome shotgun (WGS) entry which is preliminary data.</text>
</comment>
<dbReference type="AlphaFoldDB" id="A0A8J3ZNX9"/>
<dbReference type="InterPro" id="IPR004869">
    <property type="entry name" value="MMPL_dom"/>
</dbReference>
<feature type="transmembrane region" description="Helical" evidence="6">
    <location>
        <begin position="282"/>
        <end position="299"/>
    </location>
</feature>
<evidence type="ECO:0000256" key="2">
    <source>
        <dbReference type="ARBA" id="ARBA00022475"/>
    </source>
</evidence>
<feature type="transmembrane region" description="Helical" evidence="6">
    <location>
        <begin position="305"/>
        <end position="335"/>
    </location>
</feature>
<gene>
    <name evidence="8" type="ORF">Voc01_021760</name>
</gene>
<comment type="subcellular location">
    <subcellularLocation>
        <location evidence="1">Cell membrane</location>
        <topology evidence="1">Multi-pass membrane protein</topology>
    </subcellularLocation>
</comment>
<dbReference type="PANTHER" id="PTHR33406:SF13">
    <property type="entry name" value="MEMBRANE PROTEIN YDFJ"/>
    <property type="match status" value="1"/>
</dbReference>
<protein>
    <submittedName>
        <fullName evidence="8">Membrane protein</fullName>
    </submittedName>
</protein>
<evidence type="ECO:0000313" key="8">
    <source>
        <dbReference type="EMBL" id="GIJ67259.1"/>
    </source>
</evidence>